<feature type="compositionally biased region" description="Basic residues" evidence="1">
    <location>
        <begin position="19"/>
        <end position="32"/>
    </location>
</feature>
<name>A0A6A5QVQ4_AMPQU</name>
<organism evidence="2 3">
    <name type="scientific">Ampelomyces quisqualis</name>
    <name type="common">Powdery mildew agent</name>
    <dbReference type="NCBI Taxonomy" id="50730"/>
    <lineage>
        <taxon>Eukaryota</taxon>
        <taxon>Fungi</taxon>
        <taxon>Dikarya</taxon>
        <taxon>Ascomycota</taxon>
        <taxon>Pezizomycotina</taxon>
        <taxon>Dothideomycetes</taxon>
        <taxon>Pleosporomycetidae</taxon>
        <taxon>Pleosporales</taxon>
        <taxon>Pleosporineae</taxon>
        <taxon>Phaeosphaeriaceae</taxon>
        <taxon>Ampelomyces</taxon>
    </lineage>
</organism>
<keyword evidence="3" id="KW-1185">Reference proteome</keyword>
<dbReference type="EMBL" id="ML979133">
    <property type="protein sequence ID" value="KAF1918654.1"/>
    <property type="molecule type" value="Genomic_DNA"/>
</dbReference>
<evidence type="ECO:0000313" key="3">
    <source>
        <dbReference type="Proteomes" id="UP000800096"/>
    </source>
</evidence>
<proteinExistence type="predicted"/>
<feature type="compositionally biased region" description="Basic residues" evidence="1">
    <location>
        <begin position="1"/>
        <end position="11"/>
    </location>
</feature>
<evidence type="ECO:0000256" key="1">
    <source>
        <dbReference type="SAM" id="MobiDB-lite"/>
    </source>
</evidence>
<dbReference type="AlphaFoldDB" id="A0A6A5QVQ4"/>
<protein>
    <submittedName>
        <fullName evidence="2">Uncharacterized protein</fullName>
    </submittedName>
</protein>
<feature type="region of interest" description="Disordered" evidence="1">
    <location>
        <begin position="1"/>
        <end position="36"/>
    </location>
</feature>
<dbReference type="OrthoDB" id="3626597at2759"/>
<evidence type="ECO:0000313" key="2">
    <source>
        <dbReference type="EMBL" id="KAF1918654.1"/>
    </source>
</evidence>
<gene>
    <name evidence="2" type="ORF">BDU57DRAFT_511369</name>
</gene>
<accession>A0A6A5QVQ4</accession>
<reference evidence="2" key="1">
    <citation type="journal article" date="2020" name="Stud. Mycol.">
        <title>101 Dothideomycetes genomes: a test case for predicting lifestyles and emergence of pathogens.</title>
        <authorList>
            <person name="Haridas S."/>
            <person name="Albert R."/>
            <person name="Binder M."/>
            <person name="Bloem J."/>
            <person name="Labutti K."/>
            <person name="Salamov A."/>
            <person name="Andreopoulos B."/>
            <person name="Baker S."/>
            <person name="Barry K."/>
            <person name="Bills G."/>
            <person name="Bluhm B."/>
            <person name="Cannon C."/>
            <person name="Castanera R."/>
            <person name="Culley D."/>
            <person name="Daum C."/>
            <person name="Ezra D."/>
            <person name="Gonzalez J."/>
            <person name="Henrissat B."/>
            <person name="Kuo A."/>
            <person name="Liang C."/>
            <person name="Lipzen A."/>
            <person name="Lutzoni F."/>
            <person name="Magnuson J."/>
            <person name="Mondo S."/>
            <person name="Nolan M."/>
            <person name="Ohm R."/>
            <person name="Pangilinan J."/>
            <person name="Park H.-J."/>
            <person name="Ramirez L."/>
            <person name="Alfaro M."/>
            <person name="Sun H."/>
            <person name="Tritt A."/>
            <person name="Yoshinaga Y."/>
            <person name="Zwiers L.-H."/>
            <person name="Turgeon B."/>
            <person name="Goodwin S."/>
            <person name="Spatafora J."/>
            <person name="Crous P."/>
            <person name="Grigoriev I."/>
        </authorList>
    </citation>
    <scope>NUCLEOTIDE SEQUENCE</scope>
    <source>
        <strain evidence="2">HMLAC05119</strain>
    </source>
</reference>
<sequence>MDNARSAKRFGRPITSQIRQHHARNRKSHARAPLRIPDPSGFSGEVEAFNISTSTLARSYYEGVVLNTVTTSVSTKEITLPRGSFWVSAKQKNAGLAFVCLEPENIDIYVSFGIVPVEVANEYPVFKKV</sequence>
<dbReference type="Proteomes" id="UP000800096">
    <property type="component" value="Unassembled WGS sequence"/>
</dbReference>